<protein>
    <recommendedName>
        <fullName evidence="2">DUF8040 domain-containing protein</fullName>
    </recommendedName>
</protein>
<evidence type="ECO:0000313" key="3">
    <source>
        <dbReference type="EMBL" id="PVH96210.1"/>
    </source>
</evidence>
<dbReference type="Proteomes" id="UP000244855">
    <property type="component" value="Unassembled WGS sequence"/>
</dbReference>
<gene>
    <name evidence="3" type="ORF">DM02DRAFT_632209</name>
</gene>
<dbReference type="Pfam" id="PF26138">
    <property type="entry name" value="DUF8040"/>
    <property type="match status" value="1"/>
</dbReference>
<dbReference type="EMBL" id="KZ805471">
    <property type="protein sequence ID" value="PVH96210.1"/>
    <property type="molecule type" value="Genomic_DNA"/>
</dbReference>
<reference evidence="3 4" key="1">
    <citation type="journal article" date="2018" name="Sci. Rep.">
        <title>Comparative genomics provides insights into the lifestyle and reveals functional heterogeneity of dark septate endophytic fungi.</title>
        <authorList>
            <person name="Knapp D.G."/>
            <person name="Nemeth J.B."/>
            <person name="Barry K."/>
            <person name="Hainaut M."/>
            <person name="Henrissat B."/>
            <person name="Johnson J."/>
            <person name="Kuo A."/>
            <person name="Lim J.H.P."/>
            <person name="Lipzen A."/>
            <person name="Nolan M."/>
            <person name="Ohm R.A."/>
            <person name="Tamas L."/>
            <person name="Grigoriev I.V."/>
            <person name="Spatafora J.W."/>
            <person name="Nagy L.G."/>
            <person name="Kovacs G.M."/>
        </authorList>
    </citation>
    <scope>NUCLEOTIDE SEQUENCE [LARGE SCALE GENOMIC DNA]</scope>
    <source>
        <strain evidence="3 4">DSE2036</strain>
    </source>
</reference>
<evidence type="ECO:0000259" key="2">
    <source>
        <dbReference type="Pfam" id="PF26138"/>
    </source>
</evidence>
<feature type="domain" description="DUF8040" evidence="2">
    <location>
        <begin position="12"/>
        <end position="77"/>
    </location>
</feature>
<feature type="region of interest" description="Disordered" evidence="1">
    <location>
        <begin position="87"/>
        <end position="109"/>
    </location>
</feature>
<dbReference type="OrthoDB" id="1681765at2759"/>
<name>A0A2V1DDM4_9PLEO</name>
<dbReference type="AlphaFoldDB" id="A0A2V1DDM4"/>
<evidence type="ECO:0000313" key="4">
    <source>
        <dbReference type="Proteomes" id="UP000244855"/>
    </source>
</evidence>
<proteinExistence type="predicted"/>
<organism evidence="3 4">
    <name type="scientific">Periconia macrospinosa</name>
    <dbReference type="NCBI Taxonomy" id="97972"/>
    <lineage>
        <taxon>Eukaryota</taxon>
        <taxon>Fungi</taxon>
        <taxon>Dikarya</taxon>
        <taxon>Ascomycota</taxon>
        <taxon>Pezizomycotina</taxon>
        <taxon>Dothideomycetes</taxon>
        <taxon>Pleosporomycetidae</taxon>
        <taxon>Pleosporales</taxon>
        <taxon>Massarineae</taxon>
        <taxon>Periconiaceae</taxon>
        <taxon>Periconia</taxon>
    </lineage>
</organism>
<sequence length="109" mass="12386">MADGTTTRAAGVFEELTTWLRSNALVKDGRKTSVEEKLLTFLYICGHGVVLRLVVERCGRSISTISDGFHEVLDALTMAQEYLKKINKSARRRERRTSANKRKKREEEG</sequence>
<accession>A0A2V1DDM4</accession>
<keyword evidence="4" id="KW-1185">Reference proteome</keyword>
<dbReference type="InterPro" id="IPR058353">
    <property type="entry name" value="DUF8040"/>
</dbReference>
<evidence type="ECO:0000256" key="1">
    <source>
        <dbReference type="SAM" id="MobiDB-lite"/>
    </source>
</evidence>